<protein>
    <submittedName>
        <fullName evidence="2">Uncharacterized protein</fullName>
    </submittedName>
</protein>
<name>A0A242MR99_CABSO</name>
<evidence type="ECO:0000256" key="1">
    <source>
        <dbReference type="SAM" id="MobiDB-lite"/>
    </source>
</evidence>
<dbReference type="Proteomes" id="UP000194546">
    <property type="component" value="Unassembled WGS sequence"/>
</dbReference>
<evidence type="ECO:0000313" key="2">
    <source>
        <dbReference type="EMBL" id="OTP73840.1"/>
    </source>
</evidence>
<dbReference type="EMBL" id="NBTY01000055">
    <property type="protein sequence ID" value="OTP76729.1"/>
    <property type="molecule type" value="Genomic_DNA"/>
</dbReference>
<proteinExistence type="predicted"/>
<reference evidence="3 4" key="1">
    <citation type="submission" date="2017-03" db="EMBL/GenBank/DDBJ databases">
        <title>Genome analysis of strain PAMC 26510.</title>
        <authorList>
            <person name="Oh H.-M."/>
            <person name="Yang J.-A."/>
        </authorList>
    </citation>
    <scope>NUCLEOTIDE SEQUENCE [LARGE SCALE GENOMIC DNA]</scope>
    <source>
        <strain evidence="3 4">PAMC 26510</strain>
    </source>
</reference>
<dbReference type="RefSeq" id="WP_155524353.1">
    <property type="nucleotide sequence ID" value="NZ_MSRG01000024.1"/>
</dbReference>
<feature type="region of interest" description="Disordered" evidence="1">
    <location>
        <begin position="1"/>
        <end position="55"/>
    </location>
</feature>
<comment type="caution">
    <text evidence="2">The sequence shown here is derived from an EMBL/GenBank/DDBJ whole genome shotgun (WGS) entry which is preliminary data.</text>
</comment>
<evidence type="ECO:0000313" key="3">
    <source>
        <dbReference type="EMBL" id="OTP76729.1"/>
    </source>
</evidence>
<dbReference type="Proteomes" id="UP000195221">
    <property type="component" value="Unassembled WGS sequence"/>
</dbReference>
<gene>
    <name evidence="3" type="ORF">PAMC26510_10020</name>
    <name evidence="2" type="ORF">PAMC26577_17295</name>
</gene>
<sequence>MSTPIDPTQLPIEPDADELLDPDAPPNPDDPDLPDGPDSATPLVPADPNNGSPRL</sequence>
<evidence type="ECO:0000313" key="5">
    <source>
        <dbReference type="Proteomes" id="UP000195221"/>
    </source>
</evidence>
<organism evidence="2 5">
    <name type="scientific">Caballeronia sordidicola</name>
    <name type="common">Burkholderia sordidicola</name>
    <dbReference type="NCBI Taxonomy" id="196367"/>
    <lineage>
        <taxon>Bacteria</taxon>
        <taxon>Pseudomonadati</taxon>
        <taxon>Pseudomonadota</taxon>
        <taxon>Betaproteobacteria</taxon>
        <taxon>Burkholderiales</taxon>
        <taxon>Burkholderiaceae</taxon>
        <taxon>Caballeronia</taxon>
    </lineage>
</organism>
<dbReference type="AlphaFoldDB" id="A0A242MR99"/>
<accession>A0A242MR99</accession>
<dbReference type="EMBL" id="NBTZ01000074">
    <property type="protein sequence ID" value="OTP73840.1"/>
    <property type="molecule type" value="Genomic_DNA"/>
</dbReference>
<evidence type="ECO:0000313" key="4">
    <source>
        <dbReference type="Proteomes" id="UP000194546"/>
    </source>
</evidence>
<reference evidence="2 5" key="2">
    <citation type="submission" date="2017-03" db="EMBL/GenBank/DDBJ databases">
        <title>Genome analysis of strain PAMC 26577.</title>
        <authorList>
            <person name="Oh H.-M."/>
            <person name="Yang J.-A."/>
        </authorList>
    </citation>
    <scope>NUCLEOTIDE SEQUENCE [LARGE SCALE GENOMIC DNA]</scope>
    <source>
        <strain evidence="2 5">PAMC 26577</strain>
    </source>
</reference>